<gene>
    <name evidence="4" type="ORF">BGW36DRAFT_378105</name>
</gene>
<dbReference type="InterPro" id="IPR013176">
    <property type="entry name" value="Ccz1"/>
</dbReference>
<reference evidence="4" key="1">
    <citation type="submission" date="2021-12" db="EMBL/GenBank/DDBJ databases">
        <title>Convergent genome expansion in fungi linked to evolution of root-endophyte symbiosis.</title>
        <authorList>
            <consortium name="DOE Joint Genome Institute"/>
            <person name="Ke Y.-H."/>
            <person name="Bonito G."/>
            <person name="Liao H.-L."/>
            <person name="Looney B."/>
            <person name="Rojas-Flechas A."/>
            <person name="Nash J."/>
            <person name="Hameed K."/>
            <person name="Schadt C."/>
            <person name="Martin F."/>
            <person name="Crous P.W."/>
            <person name="Miettinen O."/>
            <person name="Magnuson J.K."/>
            <person name="Labbe J."/>
            <person name="Jacobson D."/>
            <person name="Doktycz M.J."/>
            <person name="Veneault-Fourrey C."/>
            <person name="Kuo A."/>
            <person name="Mondo S."/>
            <person name="Calhoun S."/>
            <person name="Riley R."/>
            <person name="Ohm R."/>
            <person name="LaButti K."/>
            <person name="Andreopoulos B."/>
            <person name="Pangilinan J."/>
            <person name="Nolan M."/>
            <person name="Tritt A."/>
            <person name="Clum A."/>
            <person name="Lipzen A."/>
            <person name="Daum C."/>
            <person name="Barry K."/>
            <person name="Grigoriev I.V."/>
            <person name="Vilgalys R."/>
        </authorList>
    </citation>
    <scope>NUCLEOTIDE SEQUENCE</scope>
    <source>
        <strain evidence="4">PMI_201</strain>
    </source>
</reference>
<protein>
    <recommendedName>
        <fullName evidence="3">CCZ1/INTU/HSP4 first Longin domain-containing protein</fullName>
    </recommendedName>
</protein>
<evidence type="ECO:0000256" key="2">
    <source>
        <dbReference type="SAM" id="MobiDB-lite"/>
    </source>
</evidence>
<feature type="compositionally biased region" description="Polar residues" evidence="2">
    <location>
        <begin position="41"/>
        <end position="51"/>
    </location>
</feature>
<dbReference type="GeneID" id="70246357"/>
<dbReference type="GO" id="GO:0016192">
    <property type="term" value="P:vesicle-mediated transport"/>
    <property type="evidence" value="ECO:0007669"/>
    <property type="project" value="InterPro"/>
</dbReference>
<evidence type="ECO:0000259" key="3">
    <source>
        <dbReference type="Pfam" id="PF19031"/>
    </source>
</evidence>
<accession>A0AAD4KR30</accession>
<evidence type="ECO:0000313" key="4">
    <source>
        <dbReference type="EMBL" id="KAH8697168.1"/>
    </source>
</evidence>
<feature type="region of interest" description="Disordered" evidence="2">
    <location>
        <begin position="320"/>
        <end position="393"/>
    </location>
</feature>
<proteinExistence type="inferred from homology"/>
<sequence length="761" mass="84367">MTESEPVSVIPAQLAFLTIYNPSLGKTDETISEQIVFYSSQTTRSRSNANTPADDPAPSESKGDTNERLRQVGLAQGIVNFAKNFSGGYAVDNIETEKSRVVLDELEKDWWILASIDLTRLPSAGGNNTTSEPPTSRIEYSLREVYPPQTIVQQLRRAHSIFLLHHDISLDRLYNRLGRPSFCRILNRFWSRFIRTWIVLLNGNPAVDIFNGTKLALGGELGIGVGEEEWGSGEREVLEDFVSRTSGLVDLVVSRFGDESPKGNNSNSDIQPWLGTQQAPRPSDGVIFSGVGSISRKSLARVSQWMEWIYKYDGAAYGVDENPNSVRRTKQRKAKIQPATTESPSRSPHPKKTKTKPQTQGDTASPGIPPPLVVASSPPKSTAPKDGQETDDSMFGSEALMKYLTLGYGSAWKFPNLSTHDAAETKSIGETTKHAAHGDSQSDEDSGKFVIGFKDDLEEEISDEDSAEGTTSRVIYEQGEASNSRTLLRTLQVETVELASSGNNDEQSPTASYKKLQVLVYVHRPFMFTFLFDLRTPSLSLPSFYRSIHHQLGPLQKPLLSSTSPQNVYRRIQFADFDISQEKRASMVDNPIYDLIYDPSNLTVRSSIPNIPELGVSSPNYMSPFSTPEGHDKWSRIEALNVHHQFLSTYLDTRSRPLEMERTCKTSRGWWLVWVRIHEPEPNKQSSPPKEAILIRKASDPSAVSTRQSRGGSGVRFLRDLSGATMSNSMGAASNTSPSKLAEGLGLDAHKYIESLLSLNK</sequence>
<dbReference type="PANTHER" id="PTHR13056:SF0">
    <property type="entry name" value="VACUOLAR FUSION PROTEIN CCZ1 HOMOLOG-RELATED"/>
    <property type="match status" value="1"/>
</dbReference>
<dbReference type="AlphaFoldDB" id="A0AAD4KR30"/>
<feature type="region of interest" description="Disordered" evidence="2">
    <location>
        <begin position="428"/>
        <end position="447"/>
    </location>
</feature>
<organism evidence="4 5">
    <name type="scientific">Talaromyces proteolyticus</name>
    <dbReference type="NCBI Taxonomy" id="1131652"/>
    <lineage>
        <taxon>Eukaryota</taxon>
        <taxon>Fungi</taxon>
        <taxon>Dikarya</taxon>
        <taxon>Ascomycota</taxon>
        <taxon>Pezizomycotina</taxon>
        <taxon>Eurotiomycetes</taxon>
        <taxon>Eurotiomycetidae</taxon>
        <taxon>Eurotiales</taxon>
        <taxon>Trichocomaceae</taxon>
        <taxon>Talaromyces</taxon>
        <taxon>Talaromyces sect. Bacilispori</taxon>
    </lineage>
</organism>
<dbReference type="EMBL" id="JAJTJA010000006">
    <property type="protein sequence ID" value="KAH8697168.1"/>
    <property type="molecule type" value="Genomic_DNA"/>
</dbReference>
<comment type="similarity">
    <text evidence="1">Belongs to the CCZ1 family.</text>
</comment>
<evidence type="ECO:0000256" key="1">
    <source>
        <dbReference type="ARBA" id="ARBA00005352"/>
    </source>
</evidence>
<feature type="region of interest" description="Disordered" evidence="2">
    <location>
        <begin position="41"/>
        <end position="66"/>
    </location>
</feature>
<name>A0AAD4KR30_9EURO</name>
<comment type="caution">
    <text evidence="4">The sequence shown here is derived from an EMBL/GenBank/DDBJ whole genome shotgun (WGS) entry which is preliminary data.</text>
</comment>
<dbReference type="RefSeq" id="XP_046071869.1">
    <property type="nucleotide sequence ID" value="XM_046216070.1"/>
</dbReference>
<evidence type="ECO:0000313" key="5">
    <source>
        <dbReference type="Proteomes" id="UP001201262"/>
    </source>
</evidence>
<dbReference type="Proteomes" id="UP001201262">
    <property type="component" value="Unassembled WGS sequence"/>
</dbReference>
<dbReference type="InterPro" id="IPR043987">
    <property type="entry name" value="CCZ1/INTU/HSP4_longin_1"/>
</dbReference>
<dbReference type="GO" id="GO:0035658">
    <property type="term" value="C:Mon1-Ccz1 complex"/>
    <property type="evidence" value="ECO:0007669"/>
    <property type="project" value="InterPro"/>
</dbReference>
<feature type="domain" description="CCZ1/INTU/HSP4 first Longin" evidence="3">
    <location>
        <begin position="15"/>
        <end position="155"/>
    </location>
</feature>
<feature type="compositionally biased region" description="Polar residues" evidence="2">
    <location>
        <begin position="262"/>
        <end position="280"/>
    </location>
</feature>
<dbReference type="Pfam" id="PF19031">
    <property type="entry name" value="Intu_longin_1"/>
    <property type="match status" value="1"/>
</dbReference>
<keyword evidence="5" id="KW-1185">Reference proteome</keyword>
<feature type="region of interest" description="Disordered" evidence="2">
    <location>
        <begin position="259"/>
        <end position="281"/>
    </location>
</feature>
<dbReference type="PANTHER" id="PTHR13056">
    <property type="entry name" value="VACUOLAR FUSION PROTEIN CCZ1 HOMOLOG-RELATED"/>
    <property type="match status" value="1"/>
</dbReference>